<dbReference type="PANTHER" id="PTHR10887">
    <property type="entry name" value="DNA2/NAM7 HELICASE FAMILY"/>
    <property type="match status" value="1"/>
</dbReference>
<keyword evidence="6" id="KW-0255">Endonuclease</keyword>
<accession>A0A9X2ZZC0</accession>
<dbReference type="Pfam" id="PF13195">
    <property type="entry name" value="DUF4011"/>
    <property type="match status" value="1"/>
</dbReference>
<dbReference type="Gene3D" id="3.40.960.10">
    <property type="entry name" value="VSR Endonuclease"/>
    <property type="match status" value="1"/>
</dbReference>
<name>A0A9X2ZZC0_9BACT</name>
<feature type="compositionally biased region" description="Basic and acidic residues" evidence="1">
    <location>
        <begin position="1384"/>
        <end position="1414"/>
    </location>
</feature>
<evidence type="ECO:0000259" key="4">
    <source>
        <dbReference type="Pfam" id="PF13087"/>
    </source>
</evidence>
<dbReference type="Pfam" id="PF18741">
    <property type="entry name" value="MTES_1575"/>
    <property type="match status" value="1"/>
</dbReference>
<keyword evidence="6" id="KW-0378">Hydrolase</keyword>
<dbReference type="InterPro" id="IPR021754">
    <property type="entry name" value="DUF3320"/>
</dbReference>
<sequence length="1607" mass="178570">MILSIWYEIIFGQPDKEETGGDTTGTADRHVDTKLQTPYTSKQLQDRLLGTYHHARRSVKEEGINTLFLALGVLHWHKSPSADKERKAPILLVPVELNRTDVQGRFRLEHTGEEIGGNLSLKAFLEGEFSIDWPLPPDLQDEDLDLQNDLDLQKYASRVREAVQHKDRWYVDEHAVELGFFSFSRFLMYEDLSAGNWPEGERPGQHPVLRKLLDEGFEASKPSFEENGRLDGHLKPEETHHVVDADSSQTEAILSVKEGQDLVLQGPPGMGKSQTITNVIAEAIAEGKTVLFASEKMAALEVVKRNLDEAGLGDACLELHSHKTRKKAVLKELGRTLSLGKPQVEDFSDEAAIKMQAREKLNAYADAVNEPIGESGVRPYDAYGRLEQLRESLSGLEVPPLKLPAMREWTSREYKERKLLIEQLESHLSEMGVPAEHPFWGSRRASAILPDKVREIEDMARSAGEALAGVRSGAGALAECLGLEAPTTPEETGALLRAGRQVLQAPSLTGVRARSDAWSARAGELSELVEAGKRYRALREEHGELLIPEAWDQDVLGIRQGLAKHGGKWYRWLIGEWREAKGDLAGLCKAELPAGSEERIGLVDGILESQRLKEQIEEASALAEEAFGRAWRGLSSDWEALQSATSYLTGLHGKIEEESLPAGLLSAVSDPPDEARLRSLTETLEEKRESLQAATETFASEIELDEETRFGGERLSAKPLSAQPHAVQEETFERCRKEAPRIQEILTYNQLTEDLSEEGLGPIAETIQDWEEVPSHLVDAFERAYYNALLERALGERPALGRFSGAQHEEVAKRFRELDKASLEHNRHELALKHYERMPPKKGVGQMGVLLHEMGKKSRHMPIRRLMDRAGSAIQAIKPVFMMSPMSVPKYLPPESVDFDLVVFDEASQVRPVDAFGSILRGDQAVVVGDSKQLPPTSFFESSIDTSGEGYERRAGDQESILDLFRSRGAPEQMLKFHYRSRHESLIAVSNKEFYDNDLNVFPSPDAGQEETGLFFNHLPGVTYDRGGSRKNKGEAEVVADRVMEHARQRPDMSLGVATFSSAQQEAIRDRLEHERRQDPSCEDFFSGHPDEPFFVKNLESVQGDQRDVIFISVGYGRDDDGRVTMDFGPLNQDGGERRLNVLTTRAKYRCEVFTNLKAEDIDLSRTDARGVEVLKEYLKFAETGELDLATPSGRGPDSPFEEAVAGRLREKGYDIEHQVGVAGFYIDLAVRDPERPGRYLLGIECDGATYHSARMARVRDRTRQAVLEGLGWTIHRIWSTDWFRNPGEQLGKTVQAIERASLKAEASAGQSSTGQTGPTQADPTQAGSDQAGPNQAGPDQESTDQASPDKASTGQTGVEPAGGEGGGERPPEKEDVPEEEDVSKEKEVPEEREAPEEKEVPQKRETEIRRASGEEEDTALQAEPYEKASLAVQVQGSLREQPTRALAQWIREVVEAESPVHEDVAARRVADAAGAGRMGSRIQEALSEAARYAARKGWVKKKRHLLSDPGQEEVPVRDRSDVEGEVRDIEHVPGPEIAEAARRVAEISFSIEKEELVQQVGRQLGFGRVGSNIRERIGSVIDTMLSKDMLTQENGRLAVSESEPSD</sequence>
<dbReference type="InterPro" id="IPR011335">
    <property type="entry name" value="Restrct_endonuc-II-like"/>
</dbReference>
<dbReference type="SUPFAM" id="SSF52540">
    <property type="entry name" value="P-loop containing nucleoside triphosphate hydrolases"/>
    <property type="match status" value="1"/>
</dbReference>
<evidence type="ECO:0000313" key="7">
    <source>
        <dbReference type="Proteomes" id="UP001155040"/>
    </source>
</evidence>
<reference evidence="6" key="1">
    <citation type="submission" date="2022-08" db="EMBL/GenBank/DDBJ databases">
        <title>Genomic Encyclopedia of Type Strains, Phase V (KMG-V): Genome sequencing to study the core and pangenomes of soil and plant-associated prokaryotes.</title>
        <authorList>
            <person name="Whitman W."/>
        </authorList>
    </citation>
    <scope>NUCLEOTIDE SEQUENCE</scope>
    <source>
        <strain evidence="6">SP3012</strain>
    </source>
</reference>
<dbReference type="Pfam" id="PF13087">
    <property type="entry name" value="AAA_12"/>
    <property type="match status" value="1"/>
</dbReference>
<proteinExistence type="predicted"/>
<evidence type="ECO:0000259" key="5">
    <source>
        <dbReference type="Pfam" id="PF18741"/>
    </source>
</evidence>
<gene>
    <name evidence="6" type="ORF">GGQ01_002337</name>
</gene>
<dbReference type="InterPro" id="IPR045055">
    <property type="entry name" value="DNA2/NAM7-like"/>
</dbReference>
<dbReference type="InterPro" id="IPR041679">
    <property type="entry name" value="DNA2/NAM7-like_C"/>
</dbReference>
<organism evidence="6 7">
    <name type="scientific">Salinibacter ruber</name>
    <dbReference type="NCBI Taxonomy" id="146919"/>
    <lineage>
        <taxon>Bacteria</taxon>
        <taxon>Pseudomonadati</taxon>
        <taxon>Rhodothermota</taxon>
        <taxon>Rhodothermia</taxon>
        <taxon>Rhodothermales</taxon>
        <taxon>Salinibacteraceae</taxon>
        <taxon>Salinibacter</taxon>
    </lineage>
</organism>
<dbReference type="Pfam" id="PF11784">
    <property type="entry name" value="DUF3320"/>
    <property type="match status" value="1"/>
</dbReference>
<feature type="compositionally biased region" description="Polar residues" evidence="1">
    <location>
        <begin position="1344"/>
        <end position="1354"/>
    </location>
</feature>
<dbReference type="Pfam" id="PF13086">
    <property type="entry name" value="AAA_11"/>
    <property type="match status" value="1"/>
</dbReference>
<evidence type="ECO:0000259" key="3">
    <source>
        <dbReference type="Pfam" id="PF13086"/>
    </source>
</evidence>
<dbReference type="SUPFAM" id="SSF52980">
    <property type="entry name" value="Restriction endonuclease-like"/>
    <property type="match status" value="1"/>
</dbReference>
<protein>
    <submittedName>
        <fullName evidence="6">Very-short-patch-repair endonuclease/DNA polymerase III delta prime subunit</fullName>
    </submittedName>
</protein>
<feature type="domain" description="DUF3320" evidence="2">
    <location>
        <begin position="1441"/>
        <end position="1485"/>
    </location>
</feature>
<feature type="domain" description="Restriction endonuclease type II-like" evidence="5">
    <location>
        <begin position="1201"/>
        <end position="1298"/>
    </location>
</feature>
<dbReference type="Proteomes" id="UP001155040">
    <property type="component" value="Unassembled WGS sequence"/>
</dbReference>
<dbReference type="GO" id="GO:0004519">
    <property type="term" value="F:endonuclease activity"/>
    <property type="evidence" value="ECO:0007669"/>
    <property type="project" value="UniProtKB-KW"/>
</dbReference>
<feature type="region of interest" description="Disordered" evidence="1">
    <location>
        <begin position="1505"/>
        <end position="1535"/>
    </location>
</feature>
<feature type="compositionally biased region" description="Basic and acidic residues" evidence="1">
    <location>
        <begin position="1515"/>
        <end position="1535"/>
    </location>
</feature>
<dbReference type="InterPro" id="IPR047187">
    <property type="entry name" value="SF1_C_Upf1"/>
</dbReference>
<dbReference type="InterPro" id="IPR041677">
    <property type="entry name" value="DNA2/NAM7_AAA_11"/>
</dbReference>
<dbReference type="EMBL" id="JANUBF010000015">
    <property type="protein sequence ID" value="MCS4037257.1"/>
    <property type="molecule type" value="Genomic_DNA"/>
</dbReference>
<feature type="domain" description="DNA2/NAM7 helicase helicase" evidence="3">
    <location>
        <begin position="898"/>
        <end position="938"/>
    </location>
</feature>
<dbReference type="PANTHER" id="PTHR10887:SF530">
    <property type="entry name" value="SUPERFAMILY I DNA HELICASES"/>
    <property type="match status" value="1"/>
</dbReference>
<dbReference type="Gene3D" id="3.40.50.300">
    <property type="entry name" value="P-loop containing nucleotide triphosphate hydrolases"/>
    <property type="match status" value="3"/>
</dbReference>
<dbReference type="InterPro" id="IPR025103">
    <property type="entry name" value="DUF4011"/>
</dbReference>
<feature type="domain" description="DNA2/NAM7 helicase-like C-terminal" evidence="4">
    <location>
        <begin position="959"/>
        <end position="1156"/>
    </location>
</feature>
<comment type="caution">
    <text evidence="6">The sequence shown here is derived from an EMBL/GenBank/DDBJ whole genome shotgun (WGS) entry which is preliminary data.</text>
</comment>
<dbReference type="InterPro" id="IPR027417">
    <property type="entry name" value="P-loop_NTPase"/>
</dbReference>
<evidence type="ECO:0000256" key="1">
    <source>
        <dbReference type="SAM" id="MobiDB-lite"/>
    </source>
</evidence>
<feature type="compositionally biased region" description="Polar residues" evidence="1">
    <location>
        <begin position="1309"/>
        <end position="1334"/>
    </location>
</feature>
<dbReference type="GO" id="GO:0004386">
    <property type="term" value="F:helicase activity"/>
    <property type="evidence" value="ECO:0007669"/>
    <property type="project" value="InterPro"/>
</dbReference>
<dbReference type="FunFam" id="3.40.50.300:FF:002063">
    <property type="entry name" value="DNA helicase related protein"/>
    <property type="match status" value="1"/>
</dbReference>
<dbReference type="InterPro" id="IPR049468">
    <property type="entry name" value="Restrct_endonuc-II-like_dom"/>
</dbReference>
<evidence type="ECO:0000259" key="2">
    <source>
        <dbReference type="Pfam" id="PF11784"/>
    </source>
</evidence>
<dbReference type="FunFam" id="3.40.960.10:FF:000002">
    <property type="entry name" value="DNA helicase related protein"/>
    <property type="match status" value="1"/>
</dbReference>
<dbReference type="CDD" id="cd18808">
    <property type="entry name" value="SF1_C_Upf1"/>
    <property type="match status" value="1"/>
</dbReference>
<evidence type="ECO:0000313" key="6">
    <source>
        <dbReference type="EMBL" id="MCS4037257.1"/>
    </source>
</evidence>
<keyword evidence="6" id="KW-0540">Nuclease</keyword>
<feature type="region of interest" description="Disordered" evidence="1">
    <location>
        <begin position="1304"/>
        <end position="1427"/>
    </location>
</feature>